<gene>
    <name evidence="2" type="ORF">PSON_ATCC_30995.1.T0080227</name>
</gene>
<dbReference type="InterPro" id="IPR002895">
    <property type="entry name" value="Paramecium_SA"/>
</dbReference>
<sequence length="270" mass="30641">MIYLIITFSILLYTTAINLVQDKKCTCNQIVNQQACQLNQNCLWNNTSCQNKSCSEIYYKSQCINNLGCFFNNSANSCQKLTNCNQINTTSTSDCASQSKYCGLYNTTSKECYSLTITACSSYTVQQECLYSNQDQLCYWTNSQCQDFNCQFLGNQSQCNLYSIYCTWDFNNTQCIAATCDNKPTSECTFVLQKQSSQNQTTLQPCFIDQSKKPALCRDATVSDLSPFECTLNTFNYATWNDESLETGSCQYCYAYLINILSLALLIMIQ</sequence>
<feature type="chain" id="PRO_5035717429" description="Transmembrane protein" evidence="1">
    <location>
        <begin position="17"/>
        <end position="270"/>
    </location>
</feature>
<evidence type="ECO:0000256" key="1">
    <source>
        <dbReference type="SAM" id="SignalP"/>
    </source>
</evidence>
<dbReference type="Proteomes" id="UP000692954">
    <property type="component" value="Unassembled WGS sequence"/>
</dbReference>
<keyword evidence="3" id="KW-1185">Reference proteome</keyword>
<protein>
    <recommendedName>
        <fullName evidence="4">Transmembrane protein</fullName>
    </recommendedName>
</protein>
<dbReference type="OrthoDB" id="292337at2759"/>
<accession>A0A8S1KJ56</accession>
<dbReference type="AlphaFoldDB" id="A0A8S1KJ56"/>
<dbReference type="Pfam" id="PF01508">
    <property type="entry name" value="Paramecium_SA"/>
    <property type="match status" value="1"/>
</dbReference>
<proteinExistence type="predicted"/>
<evidence type="ECO:0000313" key="2">
    <source>
        <dbReference type="EMBL" id="CAD8054341.1"/>
    </source>
</evidence>
<feature type="signal peptide" evidence="1">
    <location>
        <begin position="1"/>
        <end position="16"/>
    </location>
</feature>
<keyword evidence="1" id="KW-0732">Signal</keyword>
<name>A0A8S1KJ56_9CILI</name>
<dbReference type="EMBL" id="CAJJDN010000008">
    <property type="protein sequence ID" value="CAD8054341.1"/>
    <property type="molecule type" value="Genomic_DNA"/>
</dbReference>
<organism evidence="2 3">
    <name type="scientific">Paramecium sonneborni</name>
    <dbReference type="NCBI Taxonomy" id="65129"/>
    <lineage>
        <taxon>Eukaryota</taxon>
        <taxon>Sar</taxon>
        <taxon>Alveolata</taxon>
        <taxon>Ciliophora</taxon>
        <taxon>Intramacronucleata</taxon>
        <taxon>Oligohymenophorea</taxon>
        <taxon>Peniculida</taxon>
        <taxon>Parameciidae</taxon>
        <taxon>Paramecium</taxon>
    </lineage>
</organism>
<reference evidence="2" key="1">
    <citation type="submission" date="2021-01" db="EMBL/GenBank/DDBJ databases">
        <authorList>
            <consortium name="Genoscope - CEA"/>
            <person name="William W."/>
        </authorList>
    </citation>
    <scope>NUCLEOTIDE SEQUENCE</scope>
</reference>
<evidence type="ECO:0008006" key="4">
    <source>
        <dbReference type="Google" id="ProtNLM"/>
    </source>
</evidence>
<comment type="caution">
    <text evidence="2">The sequence shown here is derived from an EMBL/GenBank/DDBJ whole genome shotgun (WGS) entry which is preliminary data.</text>
</comment>
<evidence type="ECO:0000313" key="3">
    <source>
        <dbReference type="Proteomes" id="UP000692954"/>
    </source>
</evidence>